<organism evidence="1 2">
    <name type="scientific">Aquimarina rubra</name>
    <dbReference type="NCBI Taxonomy" id="1920033"/>
    <lineage>
        <taxon>Bacteria</taxon>
        <taxon>Pseudomonadati</taxon>
        <taxon>Bacteroidota</taxon>
        <taxon>Flavobacteriia</taxon>
        <taxon>Flavobacteriales</taxon>
        <taxon>Flavobacteriaceae</taxon>
        <taxon>Aquimarina</taxon>
    </lineage>
</organism>
<evidence type="ECO:0000313" key="1">
    <source>
        <dbReference type="EMBL" id="MFD2562887.1"/>
    </source>
</evidence>
<sequence length="156" mass="18201">MNKKILLNLNILTFTILFFSFHGKAQKMKNLENVYKTELENGTWITDRILGLDPNIKQYNLTKFIERKFAGNLTSFGDKMIFNSSYVAPCGNDNFTTVIGKYEFFDKEKIIISVDSVTYSGEWEKPTEYRKPKKIIFLLSKVDETIVFTKQIDKKN</sequence>
<evidence type="ECO:0000313" key="2">
    <source>
        <dbReference type="Proteomes" id="UP001597319"/>
    </source>
</evidence>
<reference evidence="2" key="1">
    <citation type="journal article" date="2019" name="Int. J. Syst. Evol. Microbiol.">
        <title>The Global Catalogue of Microorganisms (GCM) 10K type strain sequencing project: providing services to taxonomists for standard genome sequencing and annotation.</title>
        <authorList>
            <consortium name="The Broad Institute Genomics Platform"/>
            <consortium name="The Broad Institute Genome Sequencing Center for Infectious Disease"/>
            <person name="Wu L."/>
            <person name="Ma J."/>
        </authorList>
    </citation>
    <scope>NUCLEOTIDE SEQUENCE [LARGE SCALE GENOMIC DNA]</scope>
    <source>
        <strain evidence="2">KCTC 52274</strain>
    </source>
</reference>
<evidence type="ECO:0008006" key="3">
    <source>
        <dbReference type="Google" id="ProtNLM"/>
    </source>
</evidence>
<protein>
    <recommendedName>
        <fullName evidence="3">Lipocalin-like domain-containing protein</fullName>
    </recommendedName>
</protein>
<accession>A0ABW5LDB3</accession>
<dbReference type="EMBL" id="JBHULE010000019">
    <property type="protein sequence ID" value="MFD2562887.1"/>
    <property type="molecule type" value="Genomic_DNA"/>
</dbReference>
<name>A0ABW5LDB3_9FLAO</name>
<proteinExistence type="predicted"/>
<comment type="caution">
    <text evidence="1">The sequence shown here is derived from an EMBL/GenBank/DDBJ whole genome shotgun (WGS) entry which is preliminary data.</text>
</comment>
<gene>
    <name evidence="1" type="ORF">ACFSR1_09445</name>
</gene>
<dbReference type="Proteomes" id="UP001597319">
    <property type="component" value="Unassembled WGS sequence"/>
</dbReference>
<dbReference type="RefSeq" id="WP_378291862.1">
    <property type="nucleotide sequence ID" value="NZ_JBHULE010000019.1"/>
</dbReference>
<keyword evidence="2" id="KW-1185">Reference proteome</keyword>